<dbReference type="InterPro" id="IPR000398">
    <property type="entry name" value="Thymidylate_synthase"/>
</dbReference>
<dbReference type="InterPro" id="IPR023451">
    <property type="entry name" value="Thymidate_synth/dCMP_Mease_dom"/>
</dbReference>
<dbReference type="GO" id="GO:0005829">
    <property type="term" value="C:cytosol"/>
    <property type="evidence" value="ECO:0007669"/>
    <property type="project" value="TreeGrafter"/>
</dbReference>
<feature type="domain" description="Thymidylate synthase/dCMP hydroxymethylase" evidence="4">
    <location>
        <begin position="61"/>
        <end position="258"/>
    </location>
</feature>
<protein>
    <recommendedName>
        <fullName evidence="1">thymidylate synthase</fullName>
        <ecNumber evidence="1">2.1.1.45</ecNumber>
    </recommendedName>
</protein>
<reference evidence="5" key="1">
    <citation type="submission" date="2019-10" db="EMBL/GenBank/DDBJ databases">
        <authorList>
            <person name="Ashton P.M."/>
            <person name="Dallman T."/>
            <person name="Nair S."/>
            <person name="De Pinna E."/>
            <person name="Peters T."/>
            <person name="Grant K."/>
        </authorList>
    </citation>
    <scope>NUCLEOTIDE SEQUENCE</scope>
    <source>
        <strain evidence="5">821059</strain>
    </source>
</reference>
<proteinExistence type="predicted"/>
<organism evidence="5">
    <name type="scientific">Salmonella enterica I</name>
    <dbReference type="NCBI Taxonomy" id="59201"/>
    <lineage>
        <taxon>Bacteria</taxon>
        <taxon>Pseudomonadati</taxon>
        <taxon>Pseudomonadota</taxon>
        <taxon>Gammaproteobacteria</taxon>
        <taxon>Enterobacterales</taxon>
        <taxon>Enterobacteriaceae</taxon>
        <taxon>Salmonella</taxon>
    </lineage>
</organism>
<dbReference type="SUPFAM" id="SSF55831">
    <property type="entry name" value="Thymidylate synthase/dCMP hydroxymethylase"/>
    <property type="match status" value="1"/>
</dbReference>
<dbReference type="PANTHER" id="PTHR11548">
    <property type="entry name" value="THYMIDYLATE SYNTHASE 1"/>
    <property type="match status" value="1"/>
</dbReference>
<dbReference type="RefSeq" id="WP_063809690.1">
    <property type="nucleotide sequence ID" value="NZ_JADDHO010000001.1"/>
</dbReference>
<dbReference type="AlphaFoldDB" id="A0A3U9KNG4"/>
<dbReference type="CDD" id="cd00351">
    <property type="entry name" value="TS_Pyrimidine_HMase"/>
    <property type="match status" value="1"/>
</dbReference>
<evidence type="ECO:0000256" key="3">
    <source>
        <dbReference type="ARBA" id="ARBA00022679"/>
    </source>
</evidence>
<keyword evidence="3" id="KW-0808">Transferase</keyword>
<dbReference type="Gene3D" id="3.30.572.10">
    <property type="entry name" value="Thymidylate synthase/dCMP hydroxymethylase domain"/>
    <property type="match status" value="1"/>
</dbReference>
<dbReference type="EMBL" id="AAMGKT010000001">
    <property type="protein sequence ID" value="EDH1108213.1"/>
    <property type="molecule type" value="Genomic_DNA"/>
</dbReference>
<dbReference type="InterPro" id="IPR036926">
    <property type="entry name" value="Thymidate_synth/dCMP_Mease_sf"/>
</dbReference>
<dbReference type="PRINTS" id="PR00108">
    <property type="entry name" value="THYMDSNTHASE"/>
</dbReference>
<dbReference type="EC" id="2.1.1.45" evidence="1"/>
<evidence type="ECO:0000259" key="4">
    <source>
        <dbReference type="Pfam" id="PF00303"/>
    </source>
</evidence>
<evidence type="ECO:0000256" key="1">
    <source>
        <dbReference type="ARBA" id="ARBA00011947"/>
    </source>
</evidence>
<comment type="caution">
    <text evidence="5">The sequence shown here is derived from an EMBL/GenBank/DDBJ whole genome shotgun (WGS) entry which is preliminary data.</text>
</comment>
<name>A0A3U9KNG4_SALET</name>
<dbReference type="PANTHER" id="PTHR11548:SF9">
    <property type="entry name" value="THYMIDYLATE SYNTHASE"/>
    <property type="match status" value="1"/>
</dbReference>
<evidence type="ECO:0000256" key="2">
    <source>
        <dbReference type="ARBA" id="ARBA00022603"/>
    </source>
</evidence>
<keyword evidence="2" id="KW-0489">Methyltransferase</keyword>
<dbReference type="InterPro" id="IPR045097">
    <property type="entry name" value="Thymidate_synth/dCMP_Mease"/>
</dbReference>
<gene>
    <name evidence="5" type="ORF">GCX84_01400</name>
</gene>
<sequence>MFITGDTLDDILIKIYKKLLPKKSNINPTKGKAIELTGILLEIKNPRARLSRTEGKGKVFSALGELLWYMSGTHELNFIRYYIPKYDDFSDDNETVYGGYGPRIFGDYNQFNRVIEILNNKKDSRQAVIQIFDAEDLEERHKDIPCTCTLQFFLRNNKLSLIVNMRSNDAYLGLPHDVFAFTMIQEYAACILGYDIGHYKHFVGSLHLYDEHRNKARDYINEGWQDVIEMPIMPKENVINDFNIVKEFEKKIRTEEYSDINIINVNIDNYWKDLILMLIYFKEKRNNRNSTTTMDIIDRIHNDIYKTYIKKKEEISKSIKTSSYDNKDYIFTIKTLIEYLDDENLRQSGIISYASPIPAFGSLSRAKIATLGLNPSNNEFLDLNGKELDGQQRRFHTLNSLSLNKWSNIDNKSLNLIAESCNDYFKNNPYDRWFKPLDNLISGSGFSYYGDKSNSCHLDLVPFATHKKWSYLSNHEKDILLKRISSSLGIIIKNSEIKLLFLNGKTVIEHLKLISDISLNEKEEISFNLQRKSLNHIKGYEYTGQLRTISGVDIGRNIYVYGINHNIQSSYGISNLVKENIRKRFNLYWSSINHE</sequence>
<dbReference type="GO" id="GO:0032259">
    <property type="term" value="P:methylation"/>
    <property type="evidence" value="ECO:0007669"/>
    <property type="project" value="UniProtKB-KW"/>
</dbReference>
<dbReference type="GO" id="GO:0004799">
    <property type="term" value="F:thymidylate synthase activity"/>
    <property type="evidence" value="ECO:0007669"/>
    <property type="project" value="UniProtKB-EC"/>
</dbReference>
<dbReference type="Pfam" id="PF00303">
    <property type="entry name" value="Thymidylat_synt"/>
    <property type="match status" value="1"/>
</dbReference>
<accession>A0A3U9KNG4</accession>
<dbReference type="GO" id="GO:0006231">
    <property type="term" value="P:dTMP biosynthetic process"/>
    <property type="evidence" value="ECO:0007669"/>
    <property type="project" value="InterPro"/>
</dbReference>
<evidence type="ECO:0000313" key="5">
    <source>
        <dbReference type="EMBL" id="EDH1108213.1"/>
    </source>
</evidence>